<feature type="region of interest" description="Disordered" evidence="1">
    <location>
        <begin position="758"/>
        <end position="982"/>
    </location>
</feature>
<feature type="compositionally biased region" description="Basic and acidic residues" evidence="1">
    <location>
        <begin position="151"/>
        <end position="168"/>
    </location>
</feature>
<feature type="compositionally biased region" description="Low complexity" evidence="1">
    <location>
        <begin position="1351"/>
        <end position="1362"/>
    </location>
</feature>
<feature type="compositionally biased region" description="Low complexity" evidence="1">
    <location>
        <begin position="1369"/>
        <end position="1401"/>
    </location>
</feature>
<protein>
    <submittedName>
        <fullName evidence="2">Uncharacterized protein</fullName>
    </submittedName>
</protein>
<proteinExistence type="predicted"/>
<name>A0A835YHG8_9CHLO</name>
<feature type="region of interest" description="Disordered" evidence="1">
    <location>
        <begin position="581"/>
        <end position="698"/>
    </location>
</feature>
<feature type="compositionally biased region" description="Low complexity" evidence="1">
    <location>
        <begin position="1114"/>
        <end position="1125"/>
    </location>
</feature>
<feature type="compositionally biased region" description="Polar residues" evidence="1">
    <location>
        <begin position="839"/>
        <end position="852"/>
    </location>
</feature>
<reference evidence="2" key="1">
    <citation type="journal article" date="2020" name="bioRxiv">
        <title>Comparative genomics of Chlamydomonas.</title>
        <authorList>
            <person name="Craig R.J."/>
            <person name="Hasan A.R."/>
            <person name="Ness R.W."/>
            <person name="Keightley P.D."/>
        </authorList>
    </citation>
    <scope>NUCLEOTIDE SEQUENCE</scope>
    <source>
        <strain evidence="2">CCAP 11/70</strain>
    </source>
</reference>
<feature type="compositionally biased region" description="Low complexity" evidence="1">
    <location>
        <begin position="901"/>
        <end position="915"/>
    </location>
</feature>
<feature type="compositionally biased region" description="Low complexity" evidence="1">
    <location>
        <begin position="1095"/>
        <end position="1107"/>
    </location>
</feature>
<feature type="region of interest" description="Disordered" evidence="1">
    <location>
        <begin position="1432"/>
        <end position="1467"/>
    </location>
</feature>
<dbReference type="EMBL" id="JAEHOE010000013">
    <property type="protein sequence ID" value="KAG2497719.1"/>
    <property type="molecule type" value="Genomic_DNA"/>
</dbReference>
<feature type="compositionally biased region" description="Low complexity" evidence="1">
    <location>
        <begin position="1228"/>
        <end position="1283"/>
    </location>
</feature>
<dbReference type="OrthoDB" id="298589at2759"/>
<feature type="compositionally biased region" description="Pro residues" evidence="1">
    <location>
        <begin position="1217"/>
        <end position="1227"/>
    </location>
</feature>
<feature type="compositionally biased region" description="Low complexity" evidence="1">
    <location>
        <begin position="114"/>
        <end position="130"/>
    </location>
</feature>
<evidence type="ECO:0000313" key="3">
    <source>
        <dbReference type="Proteomes" id="UP000612055"/>
    </source>
</evidence>
<feature type="region of interest" description="Disordered" evidence="1">
    <location>
        <begin position="95"/>
        <end position="169"/>
    </location>
</feature>
<feature type="compositionally biased region" description="Basic residues" evidence="1">
    <location>
        <begin position="224"/>
        <end position="234"/>
    </location>
</feature>
<feature type="compositionally biased region" description="Acidic residues" evidence="1">
    <location>
        <begin position="1457"/>
        <end position="1467"/>
    </location>
</feature>
<feature type="region of interest" description="Disordered" evidence="1">
    <location>
        <begin position="1073"/>
        <end position="1401"/>
    </location>
</feature>
<feature type="compositionally biased region" description="Low complexity" evidence="1">
    <location>
        <begin position="860"/>
        <end position="869"/>
    </location>
</feature>
<evidence type="ECO:0000256" key="1">
    <source>
        <dbReference type="SAM" id="MobiDB-lite"/>
    </source>
</evidence>
<comment type="caution">
    <text evidence="2">The sequence shown here is derived from an EMBL/GenBank/DDBJ whole genome shotgun (WGS) entry which is preliminary data.</text>
</comment>
<feature type="compositionally biased region" description="Polar residues" evidence="1">
    <location>
        <begin position="870"/>
        <end position="884"/>
    </location>
</feature>
<feature type="compositionally biased region" description="Gly residues" evidence="1">
    <location>
        <begin position="1297"/>
        <end position="1307"/>
    </location>
</feature>
<keyword evidence="3" id="KW-1185">Reference proteome</keyword>
<feature type="region of interest" description="Disordered" evidence="1">
    <location>
        <begin position="212"/>
        <end position="240"/>
    </location>
</feature>
<feature type="compositionally biased region" description="Gly residues" evidence="1">
    <location>
        <begin position="684"/>
        <end position="694"/>
    </location>
</feature>
<accession>A0A835YHG8</accession>
<evidence type="ECO:0000313" key="2">
    <source>
        <dbReference type="EMBL" id="KAG2497719.1"/>
    </source>
</evidence>
<organism evidence="2 3">
    <name type="scientific">Edaphochlamys debaryana</name>
    <dbReference type="NCBI Taxonomy" id="47281"/>
    <lineage>
        <taxon>Eukaryota</taxon>
        <taxon>Viridiplantae</taxon>
        <taxon>Chlorophyta</taxon>
        <taxon>core chlorophytes</taxon>
        <taxon>Chlorophyceae</taxon>
        <taxon>CS clade</taxon>
        <taxon>Chlamydomonadales</taxon>
        <taxon>Chlamydomonadales incertae sedis</taxon>
        <taxon>Edaphochlamys</taxon>
    </lineage>
</organism>
<feature type="compositionally biased region" description="Basic and acidic residues" evidence="1">
    <location>
        <begin position="922"/>
        <end position="939"/>
    </location>
</feature>
<sequence length="1493" mass="149565">MPGTDDEIPANELLVDVEDGIVVGLYHYLWMKDGKGRACPEVNIPHTIVFINGRPAVWYFTSVKERCIKRKNTSSISNAAITTALAPAPRLGAGGYGGEAKPSGQGGDPWATGASYSPGASPSASPSVSPARRRHGGDPDPQLDQQTRKKLSPEQRKKAEAEAREKAQAGRLVSTLGWASGSVERHMDGSSTGAALGPWPHHGVCARYQGTMTLPHNAPTDKRGRPKSPKRRVKQGAELNPGATFDLQDEAVEWFNRDQLRELLPPAAVVVHGVAALHEGVLQRFVQQRGQNHFVIRATWSPHACLVERRTSKAKMNDPRVPLSERLASFDAPIWAVENTIITGSVLQGTINRLCDNVAAHLADVSGGGVRVLRMVLFFSVDEHNRIWLTHCGTLKTQRPRDEAAAAMGAANTLGRNLLGGGPPVRLRTTGLEGFGLGSGEHSMGAGMLGLDLPAPHSGFAASKAVATIGGGGEYDDGPIGGSGKFLCVMTGEMYPGSQRRDVVYKQLLQHWFSMASQLPNEGDRLRAMDTIPLAIRRANPSLTREWYLRVRSQPNFLYRTAPVCVEAAALLAPMAMDDLNRTSGPRTSGGIGTMPPAGVGRQTGITRSGGAAARLRPIITAASSPPGSPAKQTRGPGQAQANGRPAGRSKSATPAGARANAGSGGGGSFLTAEPRSGPSEGRVGPGRPSGVGNSGLPSMLVPREGSHSEGLGRVVTAWDAPAGGTVLQQMYAPTPEQAAEAAAMRYGAVGMSIESGMEGAGLGLDGRGDGDGDGEDGEREGTSPGDAPEGSPFSYYGPGNGASGSTTPVAELPATTASTMPWGAPSPNSLAKRESSNSRRNLTRASASSEVTEVGSEMPNSEPSSPNNTQFISVSAPSNSNQHLTHHIHPSGSGGGAGSSGLSSSARMSPPRSAGVPTLHTIHEEGAAGPPHADDRPPSRGTGSHSVPRMRPQTRGGTDRPSPPGGAGNRRQLSGHGHYHGAPYPGFHAYTAGSGASAVAHRSLSESGDLPVLMPGGSLNSTMASSAGSVSRRSTSNNALLSADDLRTLSELKEAYTAAEKLTQQLLAQAHEVLSEEGSRPGSNSPSPQRAPRQGLSSAGSATATGSLGGTGTSRQGSGSAGAAMPPRQLSGTGSTGAGARASTGAPPPSRPAGLPTGLPSRSSTSNGLGPSPLGQGGLSRQGSSRRRGSGPYEVSHSGEAPVSIGGGTTDGGLPPLAPSAPPPTLPSSGSLQRPPSGGSAAALARSGSNGSAAAGLPRPSSGAGSASGLPRPASGHSATSTGAGGGLARPASGGSATGSGVGAGVGLSRPASGGSMGAPMPQVSGGSGTGLARLPSSRTGSATGLVPQGSIGSAAALGRSLSGGSGAAQSLGRAASGGSAAGMGLARTPSHGSAAASAAASASGAAVGAAGLGGSSRSLGSAAGAVPLSVSGSASGGVEGEEGADDVPAGMMGEGEGEGLGGDEDIEGVATAAMGLLTAAEADLLAEALQD</sequence>
<dbReference type="Proteomes" id="UP000612055">
    <property type="component" value="Unassembled WGS sequence"/>
</dbReference>
<gene>
    <name evidence="2" type="ORF">HYH03_004455</name>
</gene>